<evidence type="ECO:0000256" key="1">
    <source>
        <dbReference type="SAM" id="SignalP"/>
    </source>
</evidence>
<dbReference type="Pfam" id="PF02298">
    <property type="entry name" value="Cu_bind_like"/>
    <property type="match status" value="1"/>
</dbReference>
<reference evidence="3" key="1">
    <citation type="submission" date="2022-04" db="EMBL/GenBank/DDBJ databases">
        <title>A functionally conserved STORR gene fusion in Papaver species that diverged 16.8 million years ago.</title>
        <authorList>
            <person name="Catania T."/>
        </authorList>
    </citation>
    <scope>NUCLEOTIDE SEQUENCE</scope>
    <source>
        <strain evidence="3">S-188037</strain>
    </source>
</reference>
<dbReference type="PROSITE" id="PS51485">
    <property type="entry name" value="PHYTOCYANIN"/>
    <property type="match status" value="1"/>
</dbReference>
<dbReference type="EMBL" id="JAJJMB010005553">
    <property type="protein sequence ID" value="KAI3938250.1"/>
    <property type="molecule type" value="Genomic_DNA"/>
</dbReference>
<protein>
    <recommendedName>
        <fullName evidence="2">Phytocyanin domain-containing protein</fullName>
    </recommendedName>
</protein>
<dbReference type="SUPFAM" id="SSF49503">
    <property type="entry name" value="Cupredoxins"/>
    <property type="match status" value="1"/>
</dbReference>
<dbReference type="InterPro" id="IPR003245">
    <property type="entry name" value="Phytocyanin_dom"/>
</dbReference>
<sequence length="134" mass="15219">MNRGGKTCKSFLGFSFLLCLFVAGIDFVQGRYYFVGGRQGWDLYPELIKWPQGKHFKTGDVLVFNYNIEGGNLFSPVRVDKAGYETCDPSVLKMSDRFNGTGHDRMRLTKGYNCFISAVQDYCGYGMKIAVYAW</sequence>
<dbReference type="PANTHER" id="PTHR33021">
    <property type="entry name" value="BLUE COPPER PROTEIN"/>
    <property type="match status" value="1"/>
</dbReference>
<feature type="signal peptide" evidence="1">
    <location>
        <begin position="1"/>
        <end position="30"/>
    </location>
</feature>
<keyword evidence="4" id="KW-1185">Reference proteome</keyword>
<evidence type="ECO:0000313" key="4">
    <source>
        <dbReference type="Proteomes" id="UP001202328"/>
    </source>
</evidence>
<dbReference type="InterPro" id="IPR008972">
    <property type="entry name" value="Cupredoxin"/>
</dbReference>
<dbReference type="PANTHER" id="PTHR33021:SF9">
    <property type="entry name" value="PUTATIVE, EXPRESSED-RELATED"/>
    <property type="match status" value="1"/>
</dbReference>
<accession>A0AAD4T5R4</accession>
<dbReference type="Proteomes" id="UP001202328">
    <property type="component" value="Unassembled WGS sequence"/>
</dbReference>
<proteinExistence type="predicted"/>
<organism evidence="3 4">
    <name type="scientific">Papaver atlanticum</name>
    <dbReference type="NCBI Taxonomy" id="357466"/>
    <lineage>
        <taxon>Eukaryota</taxon>
        <taxon>Viridiplantae</taxon>
        <taxon>Streptophyta</taxon>
        <taxon>Embryophyta</taxon>
        <taxon>Tracheophyta</taxon>
        <taxon>Spermatophyta</taxon>
        <taxon>Magnoliopsida</taxon>
        <taxon>Ranunculales</taxon>
        <taxon>Papaveraceae</taxon>
        <taxon>Papaveroideae</taxon>
        <taxon>Papaver</taxon>
    </lineage>
</organism>
<gene>
    <name evidence="3" type="ORF">MKW98_031198</name>
</gene>
<dbReference type="Gene3D" id="2.60.40.420">
    <property type="entry name" value="Cupredoxins - blue copper proteins"/>
    <property type="match status" value="1"/>
</dbReference>
<name>A0AAD4T5R4_9MAGN</name>
<dbReference type="GO" id="GO:0009055">
    <property type="term" value="F:electron transfer activity"/>
    <property type="evidence" value="ECO:0007669"/>
    <property type="project" value="InterPro"/>
</dbReference>
<evidence type="ECO:0000313" key="3">
    <source>
        <dbReference type="EMBL" id="KAI3938250.1"/>
    </source>
</evidence>
<dbReference type="AlphaFoldDB" id="A0AAD4T5R4"/>
<evidence type="ECO:0000259" key="2">
    <source>
        <dbReference type="PROSITE" id="PS51485"/>
    </source>
</evidence>
<dbReference type="GO" id="GO:0005886">
    <property type="term" value="C:plasma membrane"/>
    <property type="evidence" value="ECO:0007669"/>
    <property type="project" value="TreeGrafter"/>
</dbReference>
<dbReference type="InterPro" id="IPR039391">
    <property type="entry name" value="Phytocyanin-like"/>
</dbReference>
<feature type="chain" id="PRO_5042216883" description="Phytocyanin domain-containing protein" evidence="1">
    <location>
        <begin position="31"/>
        <end position="134"/>
    </location>
</feature>
<keyword evidence="1" id="KW-0732">Signal</keyword>
<feature type="domain" description="Phytocyanin" evidence="2">
    <location>
        <begin position="31"/>
        <end position="134"/>
    </location>
</feature>
<comment type="caution">
    <text evidence="3">The sequence shown here is derived from an EMBL/GenBank/DDBJ whole genome shotgun (WGS) entry which is preliminary data.</text>
</comment>